<name>A0A6P2CWS1_9BACT</name>
<dbReference type="KEGG" id="gms:SOIL9_61040"/>
<evidence type="ECO:0000313" key="2">
    <source>
        <dbReference type="Proteomes" id="UP000464178"/>
    </source>
</evidence>
<accession>A0A6P2CWS1</accession>
<dbReference type="RefSeq" id="WP_162666580.1">
    <property type="nucleotide sequence ID" value="NZ_LR593886.1"/>
</dbReference>
<dbReference type="Proteomes" id="UP000464178">
    <property type="component" value="Chromosome"/>
</dbReference>
<keyword evidence="2" id="KW-1185">Reference proteome</keyword>
<dbReference type="EMBL" id="LR593886">
    <property type="protein sequence ID" value="VTR91610.1"/>
    <property type="molecule type" value="Genomic_DNA"/>
</dbReference>
<gene>
    <name evidence="1" type="ORF">SOIL9_61040</name>
</gene>
<reference evidence="1 2" key="1">
    <citation type="submission" date="2019-05" db="EMBL/GenBank/DDBJ databases">
        <authorList>
            <consortium name="Science for Life Laboratories"/>
        </authorList>
    </citation>
    <scope>NUCLEOTIDE SEQUENCE [LARGE SCALE GENOMIC DNA]</scope>
    <source>
        <strain evidence="1">Soil9</strain>
    </source>
</reference>
<evidence type="ECO:0000313" key="1">
    <source>
        <dbReference type="EMBL" id="VTR91610.1"/>
    </source>
</evidence>
<dbReference type="AlphaFoldDB" id="A0A6P2CWS1"/>
<organism evidence="1 2">
    <name type="scientific">Gemmata massiliana</name>
    <dbReference type="NCBI Taxonomy" id="1210884"/>
    <lineage>
        <taxon>Bacteria</taxon>
        <taxon>Pseudomonadati</taxon>
        <taxon>Planctomycetota</taxon>
        <taxon>Planctomycetia</taxon>
        <taxon>Gemmatales</taxon>
        <taxon>Gemmataceae</taxon>
        <taxon>Gemmata</taxon>
    </lineage>
</organism>
<proteinExistence type="predicted"/>
<protein>
    <submittedName>
        <fullName evidence="1">Uncharacterized protein</fullName>
    </submittedName>
</protein>
<sequence>MTDTPLHAPWTLHFDRDGTEDLGTIRDAHGHGIVTSRPFWIPGGGDSVPATLAALWAMTAAPGLLAVLREGLDTLLDVQRFSPVHDDPGVVAALSAHIARVRAVLVEADRGPAFLTLPESPDVTTGPSNGEHDYR</sequence>